<evidence type="ECO:0008006" key="4">
    <source>
        <dbReference type="Google" id="ProtNLM"/>
    </source>
</evidence>
<dbReference type="PATRIC" id="fig|1194972.3.peg.3597"/>
<dbReference type="EMBL" id="ALQA01000040">
    <property type="protein sequence ID" value="EJZ07714.1"/>
    <property type="molecule type" value="Genomic_DNA"/>
</dbReference>
<dbReference type="InterPro" id="IPR011060">
    <property type="entry name" value="RibuloseP-bd_barrel"/>
</dbReference>
<protein>
    <recommendedName>
        <fullName evidence="4">Photosystem I assembly BtpA</fullName>
    </recommendedName>
</protein>
<name>K0V9H5_MYCVA</name>
<dbReference type="InterPro" id="IPR005137">
    <property type="entry name" value="BtpA"/>
</dbReference>
<reference evidence="2 3" key="1">
    <citation type="journal article" date="2012" name="J. Bacteriol.">
        <title>Complete Genome Sequence of Mycobacterium vaccae Type Strain ATCC 25954.</title>
        <authorList>
            <person name="Ho Y.S."/>
            <person name="Adroub S.A."/>
            <person name="Abadi M."/>
            <person name="Al Alwan B."/>
            <person name="Alkhateeb R."/>
            <person name="Gao G."/>
            <person name="Ragab A."/>
            <person name="Ali S."/>
            <person name="van Soolingen D."/>
            <person name="Bitter W."/>
            <person name="Pain A."/>
            <person name="Abdallah A.M."/>
        </authorList>
    </citation>
    <scope>NUCLEOTIDE SEQUENCE [LARGE SCALE GENOMIC DNA]</scope>
    <source>
        <strain evidence="2 3">ATCC 25954</strain>
    </source>
</reference>
<dbReference type="HOGENOM" id="CLU_075239_0_0_11"/>
<dbReference type="NCBIfam" id="TIGR00259">
    <property type="entry name" value="thylakoid_BtpA"/>
    <property type="match status" value="1"/>
</dbReference>
<dbReference type="PANTHER" id="PTHR21381:SF3">
    <property type="entry name" value="SGC REGION PROTEIN SGCQ-RELATED"/>
    <property type="match status" value="1"/>
</dbReference>
<dbReference type="AlphaFoldDB" id="K0V9H5"/>
<dbReference type="Pfam" id="PF03437">
    <property type="entry name" value="BtpA"/>
    <property type="match status" value="1"/>
</dbReference>
<dbReference type="eggNOG" id="COG0434">
    <property type="taxonomic scope" value="Bacteria"/>
</dbReference>
<accession>K0V9H5</accession>
<comment type="similarity">
    <text evidence="1">Belongs to the BtpA family.</text>
</comment>
<dbReference type="SUPFAM" id="SSF51366">
    <property type="entry name" value="Ribulose-phoshate binding barrel"/>
    <property type="match status" value="1"/>
</dbReference>
<dbReference type="PANTHER" id="PTHR21381">
    <property type="entry name" value="ZGC:162297"/>
    <property type="match status" value="1"/>
</dbReference>
<organism evidence="2 3">
    <name type="scientific">Mycolicibacterium vaccae ATCC 25954</name>
    <dbReference type="NCBI Taxonomy" id="1194972"/>
    <lineage>
        <taxon>Bacteria</taxon>
        <taxon>Bacillati</taxon>
        <taxon>Actinomycetota</taxon>
        <taxon>Actinomycetes</taxon>
        <taxon>Mycobacteriales</taxon>
        <taxon>Mycobacteriaceae</taxon>
        <taxon>Mycolicibacterium</taxon>
    </lineage>
</organism>
<dbReference type="RefSeq" id="WP_003933376.1">
    <property type="nucleotide sequence ID" value="NZ_JH814701.1"/>
</dbReference>
<sequence>MTTTWLDEVFNVTKPVIAMLHLSALPGDPGYDSAAGIAAVVDRARTELHALQDGGVDAVMISNEFSLPYLTKTEPITAITMARIIGELLPDISVPYGVNVLWDGRASIDLAVATGAKFVREIFTGVYASDFGLWDTNVGEVARHRARVGGSHVKLLFNIVPESAQYLAHRDLASITRTTVFATRPDAICVSGATAGAPTDAEALRVVKSAAGEVPVFVNTGVRAENVGAQLSVADGAVVGTYFKKDGLFANAVDKSRVEELMTAAREFRAQLG</sequence>
<evidence type="ECO:0000313" key="2">
    <source>
        <dbReference type="EMBL" id="EJZ07714.1"/>
    </source>
</evidence>
<gene>
    <name evidence="2" type="ORF">MVAC_18060</name>
</gene>
<proteinExistence type="inferred from homology"/>
<comment type="caution">
    <text evidence="2">The sequence shown here is derived from an EMBL/GenBank/DDBJ whole genome shotgun (WGS) entry which is preliminary data.</text>
</comment>
<evidence type="ECO:0000256" key="1">
    <source>
        <dbReference type="ARBA" id="ARBA00006007"/>
    </source>
</evidence>
<keyword evidence="3" id="KW-1185">Reference proteome</keyword>
<dbReference type="PIRSF" id="PIRSF005956">
    <property type="entry name" value="BtpA"/>
    <property type="match status" value="1"/>
</dbReference>
<evidence type="ECO:0000313" key="3">
    <source>
        <dbReference type="Proteomes" id="UP000006072"/>
    </source>
</evidence>
<dbReference type="Proteomes" id="UP000006072">
    <property type="component" value="Unassembled WGS sequence"/>
</dbReference>